<evidence type="ECO:0000259" key="7">
    <source>
        <dbReference type="PROSITE" id="PS50929"/>
    </source>
</evidence>
<dbReference type="EMBL" id="BSUL01000001">
    <property type="protein sequence ID" value="GMA28141.1"/>
    <property type="molecule type" value="Genomic_DNA"/>
</dbReference>
<dbReference type="PANTHER" id="PTHR43394:SF1">
    <property type="entry name" value="ATP-BINDING CASSETTE SUB-FAMILY B MEMBER 10, MITOCHONDRIAL"/>
    <property type="match status" value="1"/>
</dbReference>
<dbReference type="InterPro" id="IPR036640">
    <property type="entry name" value="ABC1_TM_sf"/>
</dbReference>
<dbReference type="InterPro" id="IPR011527">
    <property type="entry name" value="ABC1_TM_dom"/>
</dbReference>
<dbReference type="CDD" id="cd18543">
    <property type="entry name" value="ABC_6TM_Rv0194_D1_like"/>
    <property type="match status" value="1"/>
</dbReference>
<dbReference type="Gene3D" id="1.20.1560.10">
    <property type="entry name" value="ABC transporter type 1, transmembrane domain"/>
    <property type="match status" value="1"/>
</dbReference>
<organism evidence="8 9">
    <name type="scientific">Arenivirga flava</name>
    <dbReference type="NCBI Taxonomy" id="1930060"/>
    <lineage>
        <taxon>Bacteria</taxon>
        <taxon>Bacillati</taxon>
        <taxon>Actinomycetota</taxon>
        <taxon>Actinomycetes</taxon>
        <taxon>Micrococcales</taxon>
        <taxon>Microbacteriaceae</taxon>
        <taxon>Arenivirga</taxon>
    </lineage>
</organism>
<evidence type="ECO:0000313" key="9">
    <source>
        <dbReference type="Proteomes" id="UP001157160"/>
    </source>
</evidence>
<dbReference type="SUPFAM" id="SSF90123">
    <property type="entry name" value="ABC transporter transmembrane region"/>
    <property type="match status" value="1"/>
</dbReference>
<evidence type="ECO:0000256" key="5">
    <source>
        <dbReference type="SAM" id="MobiDB-lite"/>
    </source>
</evidence>
<dbReference type="Pfam" id="PF00664">
    <property type="entry name" value="ABC_membrane"/>
    <property type="match status" value="1"/>
</dbReference>
<feature type="transmembrane region" description="Helical" evidence="6">
    <location>
        <begin position="143"/>
        <end position="166"/>
    </location>
</feature>
<dbReference type="PROSITE" id="PS50929">
    <property type="entry name" value="ABC_TM1F"/>
    <property type="match status" value="1"/>
</dbReference>
<keyword evidence="9" id="KW-1185">Reference proteome</keyword>
<evidence type="ECO:0000256" key="3">
    <source>
        <dbReference type="ARBA" id="ARBA00022989"/>
    </source>
</evidence>
<dbReference type="PANTHER" id="PTHR43394">
    <property type="entry name" value="ATP-DEPENDENT PERMEASE MDL1, MITOCHONDRIAL"/>
    <property type="match status" value="1"/>
</dbReference>
<feature type="compositionally biased region" description="Polar residues" evidence="5">
    <location>
        <begin position="367"/>
        <end position="379"/>
    </location>
</feature>
<dbReference type="InterPro" id="IPR039421">
    <property type="entry name" value="Type_1_exporter"/>
</dbReference>
<feature type="transmembrane region" description="Helical" evidence="6">
    <location>
        <begin position="69"/>
        <end position="89"/>
    </location>
</feature>
<feature type="transmembrane region" description="Helical" evidence="6">
    <location>
        <begin position="172"/>
        <end position="190"/>
    </location>
</feature>
<feature type="domain" description="ABC transmembrane type-1" evidence="7">
    <location>
        <begin position="33"/>
        <end position="315"/>
    </location>
</feature>
<comment type="caution">
    <text evidence="8">The sequence shown here is derived from an EMBL/GenBank/DDBJ whole genome shotgun (WGS) entry which is preliminary data.</text>
</comment>
<keyword evidence="2 6" id="KW-0812">Transmembrane</keyword>
<comment type="subcellular location">
    <subcellularLocation>
        <location evidence="1">Cell membrane</location>
        <topology evidence="1">Multi-pass membrane protein</topology>
    </subcellularLocation>
</comment>
<dbReference type="GO" id="GO:0015421">
    <property type="term" value="F:ABC-type oligopeptide transporter activity"/>
    <property type="evidence" value="ECO:0007669"/>
    <property type="project" value="TreeGrafter"/>
</dbReference>
<evidence type="ECO:0000313" key="8">
    <source>
        <dbReference type="EMBL" id="GMA28141.1"/>
    </source>
</evidence>
<dbReference type="AlphaFoldDB" id="A0AA37XB53"/>
<dbReference type="GO" id="GO:0005886">
    <property type="term" value="C:plasma membrane"/>
    <property type="evidence" value="ECO:0007669"/>
    <property type="project" value="UniProtKB-SubCell"/>
</dbReference>
<gene>
    <name evidence="8" type="ORF">GCM10025874_13940</name>
</gene>
<feature type="transmembrane region" description="Helical" evidence="6">
    <location>
        <begin position="32"/>
        <end position="49"/>
    </location>
</feature>
<reference evidence="8 9" key="1">
    <citation type="journal article" date="2014" name="Int. J. Syst. Evol. Microbiol.">
        <title>Complete genome sequence of Corynebacterium casei LMG S-19264T (=DSM 44701T), isolated from a smear-ripened cheese.</title>
        <authorList>
            <consortium name="US DOE Joint Genome Institute (JGI-PGF)"/>
            <person name="Walter F."/>
            <person name="Albersmeier A."/>
            <person name="Kalinowski J."/>
            <person name="Ruckert C."/>
        </authorList>
    </citation>
    <scope>NUCLEOTIDE SEQUENCE [LARGE SCALE GENOMIC DNA]</scope>
    <source>
        <strain evidence="8 9">NBRC 112289</strain>
    </source>
</reference>
<feature type="transmembrane region" description="Helical" evidence="6">
    <location>
        <begin position="256"/>
        <end position="278"/>
    </location>
</feature>
<dbReference type="Proteomes" id="UP001157160">
    <property type="component" value="Unassembled WGS sequence"/>
</dbReference>
<protein>
    <recommendedName>
        <fullName evidence="7">ABC transmembrane type-1 domain-containing protein</fullName>
    </recommendedName>
</protein>
<proteinExistence type="predicted"/>
<dbReference type="GO" id="GO:0005524">
    <property type="term" value="F:ATP binding"/>
    <property type="evidence" value="ECO:0007669"/>
    <property type="project" value="InterPro"/>
</dbReference>
<evidence type="ECO:0000256" key="1">
    <source>
        <dbReference type="ARBA" id="ARBA00004651"/>
    </source>
</evidence>
<name>A0AA37XB53_9MICO</name>
<keyword evidence="4 6" id="KW-0472">Membrane</keyword>
<feature type="transmembrane region" description="Helical" evidence="6">
    <location>
        <begin position="284"/>
        <end position="303"/>
    </location>
</feature>
<evidence type="ECO:0000256" key="6">
    <source>
        <dbReference type="SAM" id="Phobius"/>
    </source>
</evidence>
<feature type="region of interest" description="Disordered" evidence="5">
    <location>
        <begin position="358"/>
        <end position="394"/>
    </location>
</feature>
<keyword evidence="3 6" id="KW-1133">Transmembrane helix</keyword>
<sequence>MTSSSAPSAAHVGTVAVLLRLLPWARPVLPRMILGGAVALVAQLALLAIPQVLQYVTDGPIQDGDLGGIWFAGALVLGLGIVEALMIFLRRKLTVAPSTRVEATLRNDLYAKLQQLPVGFHDRWPSGQLLSRSMSDLGVVRRFLAFGLTMLVVNALMILIGIGILLSMDWRLGLLFGLCAGPIIAIGFRFERRYGKVARRSQDQQGDLATTVEESVHGIRVLKAFGRGGHALRGFTKQAEQLRGTEIEKARAVSGIWLWLILIPDTAYALCLLLGAVLTVQDGVTVGTLLAFFATAAVLRFPIESIGFLLSMALDTRNALDRFFEVLDEPDPLADTAEPQRIDRPRGELRFENVTFRYPDAPADQAPCSTGSTSPSSRVKPSRSWVSPAAARPP</sequence>
<accession>A0AA37XB53</accession>
<evidence type="ECO:0000256" key="2">
    <source>
        <dbReference type="ARBA" id="ARBA00022692"/>
    </source>
</evidence>
<evidence type="ECO:0000256" key="4">
    <source>
        <dbReference type="ARBA" id="ARBA00023136"/>
    </source>
</evidence>